<gene>
    <name evidence="3" type="primary">cheD</name>
    <name evidence="4" type="ORF">SAMN04490209_2079</name>
</gene>
<organism evidence="4 5">
    <name type="scientific">Pseudomonas rhodesiae</name>
    <dbReference type="NCBI Taxonomy" id="76760"/>
    <lineage>
        <taxon>Bacteria</taxon>
        <taxon>Pseudomonadati</taxon>
        <taxon>Pseudomonadota</taxon>
        <taxon>Gammaproteobacteria</taxon>
        <taxon>Pseudomonadales</taxon>
        <taxon>Pseudomonadaceae</taxon>
        <taxon>Pseudomonas</taxon>
    </lineage>
</organism>
<keyword evidence="5" id="KW-1185">Reference proteome</keyword>
<evidence type="ECO:0000256" key="1">
    <source>
        <dbReference type="ARBA" id="ARBA00022500"/>
    </source>
</evidence>
<dbReference type="EMBL" id="LT629801">
    <property type="protein sequence ID" value="SDV03336.1"/>
    <property type="molecule type" value="Genomic_DNA"/>
</dbReference>
<evidence type="ECO:0000313" key="4">
    <source>
        <dbReference type="EMBL" id="SDV03336.1"/>
    </source>
</evidence>
<dbReference type="PANTHER" id="PTHR35147:SF3">
    <property type="entry name" value="CHEMORECEPTOR GLUTAMINE DEAMIDASE CHED 1-RELATED"/>
    <property type="match status" value="1"/>
</dbReference>
<dbReference type="GeneID" id="58696716"/>
<reference evidence="4 5" key="1">
    <citation type="submission" date="2016-10" db="EMBL/GenBank/DDBJ databases">
        <authorList>
            <person name="Varghese N."/>
            <person name="Submissions S."/>
        </authorList>
    </citation>
    <scope>NUCLEOTIDE SEQUENCE [LARGE SCALE GENOMIC DNA]</scope>
    <source>
        <strain evidence="4 5">BS2777</strain>
    </source>
</reference>
<dbReference type="CDD" id="cd16352">
    <property type="entry name" value="CheD"/>
    <property type="match status" value="1"/>
</dbReference>
<dbReference type="EC" id="3.5.1.44" evidence="3"/>
<comment type="similarity">
    <text evidence="3">Belongs to the CheD family.</text>
</comment>
<evidence type="ECO:0000313" key="5">
    <source>
        <dbReference type="Proteomes" id="UP000182085"/>
    </source>
</evidence>
<dbReference type="Gene3D" id="3.30.1330.200">
    <property type="match status" value="1"/>
</dbReference>
<dbReference type="Pfam" id="PF03975">
    <property type="entry name" value="CheD"/>
    <property type="match status" value="1"/>
</dbReference>
<dbReference type="RefSeq" id="WP_034138293.1">
    <property type="nucleotide sequence ID" value="NZ_BAAAEG010000001.1"/>
</dbReference>
<dbReference type="SUPFAM" id="SSF64438">
    <property type="entry name" value="CNF1/YfiH-like putative cysteine hydrolases"/>
    <property type="match status" value="1"/>
</dbReference>
<dbReference type="InterPro" id="IPR005659">
    <property type="entry name" value="Chemorcpt_Glu_NH3ase_CheD"/>
</dbReference>
<evidence type="ECO:0000256" key="3">
    <source>
        <dbReference type="HAMAP-Rule" id="MF_01440"/>
    </source>
</evidence>
<dbReference type="GO" id="GO:0006935">
    <property type="term" value="P:chemotaxis"/>
    <property type="evidence" value="ECO:0007669"/>
    <property type="project" value="UniProtKB-UniRule"/>
</dbReference>
<dbReference type="GO" id="GO:0050568">
    <property type="term" value="F:protein-glutamine glutaminase activity"/>
    <property type="evidence" value="ECO:0007669"/>
    <property type="project" value="UniProtKB-UniRule"/>
</dbReference>
<dbReference type="PANTHER" id="PTHR35147">
    <property type="entry name" value="CHEMORECEPTOR GLUTAMINE DEAMIDASE CHED-RELATED"/>
    <property type="match status" value="1"/>
</dbReference>
<sequence length="169" mass="18773">MTRVVEYFLQPGEVAFGGRQMRLGTVLGSCVALVFWHPQRLLGGMCHFMLPSRGRHIVGHLNGRYATDALMLLFECIHQAGARPEQFEVSIFGGADMFPGVKRGDAIGIGQQNVTAARRLIQDHGLQCRVYHVGGRGYRHLLFDVSTGRLQLNHADSVRKVFESPKSNV</sequence>
<keyword evidence="2 3" id="KW-0378">Hydrolase</keyword>
<dbReference type="HAMAP" id="MF_01440">
    <property type="entry name" value="CheD"/>
    <property type="match status" value="1"/>
</dbReference>
<name>A0AAE8KZ23_9PSED</name>
<dbReference type="InterPro" id="IPR038592">
    <property type="entry name" value="CheD-like_sf"/>
</dbReference>
<evidence type="ECO:0000256" key="2">
    <source>
        <dbReference type="ARBA" id="ARBA00022801"/>
    </source>
</evidence>
<keyword evidence="1 3" id="KW-0145">Chemotaxis</keyword>
<comment type="catalytic activity">
    <reaction evidence="3">
        <text>L-glutaminyl-[protein] + H2O = L-glutamyl-[protein] + NH4(+)</text>
        <dbReference type="Rhea" id="RHEA:16441"/>
        <dbReference type="Rhea" id="RHEA-COMP:10207"/>
        <dbReference type="Rhea" id="RHEA-COMP:10208"/>
        <dbReference type="ChEBI" id="CHEBI:15377"/>
        <dbReference type="ChEBI" id="CHEBI:28938"/>
        <dbReference type="ChEBI" id="CHEBI:29973"/>
        <dbReference type="ChEBI" id="CHEBI:30011"/>
        <dbReference type="EC" id="3.5.1.44"/>
    </reaction>
</comment>
<accession>A0AAE8KZ23</accession>
<dbReference type="Proteomes" id="UP000182085">
    <property type="component" value="Chromosome I"/>
</dbReference>
<proteinExistence type="inferred from homology"/>
<protein>
    <recommendedName>
        <fullName evidence="3">Probable chemoreceptor glutamine deamidase CheD</fullName>
        <ecNumber evidence="3">3.5.1.44</ecNumber>
    </recommendedName>
</protein>
<dbReference type="InterPro" id="IPR011324">
    <property type="entry name" value="Cytotoxic_necrot_fac-like_cat"/>
</dbReference>
<comment type="function">
    <text evidence="3">Probably deamidates glutamine residues to glutamate on methyl-accepting chemotaxis receptors (MCPs), playing an important role in chemotaxis.</text>
</comment>
<dbReference type="AlphaFoldDB" id="A0AAE8KZ23"/>